<organism evidence="4">
    <name type="scientific">Soboliphyme baturini</name>
    <dbReference type="NCBI Taxonomy" id="241478"/>
    <lineage>
        <taxon>Eukaryota</taxon>
        <taxon>Metazoa</taxon>
        <taxon>Ecdysozoa</taxon>
        <taxon>Nematoda</taxon>
        <taxon>Enoplea</taxon>
        <taxon>Dorylaimia</taxon>
        <taxon>Dioctophymatida</taxon>
        <taxon>Dioctophymatoidea</taxon>
        <taxon>Soboliphymatidae</taxon>
        <taxon>Soboliphyme</taxon>
    </lineage>
</organism>
<keyword evidence="3" id="KW-1185">Reference proteome</keyword>
<evidence type="ECO:0000313" key="3">
    <source>
        <dbReference type="Proteomes" id="UP000270296"/>
    </source>
</evidence>
<feature type="compositionally biased region" description="Low complexity" evidence="1">
    <location>
        <begin position="126"/>
        <end position="148"/>
    </location>
</feature>
<dbReference type="EMBL" id="UZAM01006645">
    <property type="protein sequence ID" value="VDO92396.1"/>
    <property type="molecule type" value="Genomic_DNA"/>
</dbReference>
<dbReference type="OrthoDB" id="2359033at2759"/>
<feature type="compositionally biased region" description="Polar residues" evidence="1">
    <location>
        <begin position="116"/>
        <end position="125"/>
    </location>
</feature>
<evidence type="ECO:0000313" key="2">
    <source>
        <dbReference type="EMBL" id="VDO92396.1"/>
    </source>
</evidence>
<sequence>MNLCKQYAVAGDCWSEAIDKVKVIQSAETADVGQLAKVPLGGLLCVPVRGVSPPPLLTLQGEERGGVASSTRNDVCSPHRCMCDLAPTDSNTYKTQYTRQERARQQKHNRAHLTTALHTDTSQHFRSGPVRSSPVRSGPVPSSPVRSGPPHKHKFRFAAATAAASLQDSSGDSLQFAARRKLVVIRIASSASTSRHKPPIAMESMESIHQQTSPVMDCYGDDREALTEYERFYNNIDCSDVTLLVGDEM</sequence>
<reference evidence="4" key="1">
    <citation type="submission" date="2016-06" db="UniProtKB">
        <authorList>
            <consortium name="WormBaseParasite"/>
        </authorList>
    </citation>
    <scope>IDENTIFICATION</scope>
</reference>
<gene>
    <name evidence="2" type="ORF">SBAD_LOCUS863</name>
</gene>
<dbReference type="WBParaSite" id="SBAD_0000088601-mRNA-1">
    <property type="protein sequence ID" value="SBAD_0000088601-mRNA-1"/>
    <property type="gene ID" value="SBAD_0000088601"/>
</dbReference>
<evidence type="ECO:0000256" key="1">
    <source>
        <dbReference type="SAM" id="MobiDB-lite"/>
    </source>
</evidence>
<dbReference type="AlphaFoldDB" id="A0A183IB69"/>
<proteinExistence type="predicted"/>
<name>A0A183IB69_9BILA</name>
<protein>
    <submittedName>
        <fullName evidence="4">Peroxide-inducible transcript 1 protein</fullName>
    </submittedName>
</protein>
<dbReference type="Proteomes" id="UP000270296">
    <property type="component" value="Unassembled WGS sequence"/>
</dbReference>
<evidence type="ECO:0000313" key="4">
    <source>
        <dbReference type="WBParaSite" id="SBAD_0000088601-mRNA-1"/>
    </source>
</evidence>
<feature type="region of interest" description="Disordered" evidence="1">
    <location>
        <begin position="115"/>
        <end position="151"/>
    </location>
</feature>
<accession>A0A183IB69</accession>
<reference evidence="2 3" key="2">
    <citation type="submission" date="2018-11" db="EMBL/GenBank/DDBJ databases">
        <authorList>
            <consortium name="Pathogen Informatics"/>
        </authorList>
    </citation>
    <scope>NUCLEOTIDE SEQUENCE [LARGE SCALE GENOMIC DNA]</scope>
</reference>